<dbReference type="AlphaFoldDB" id="A0A3M7QHW5"/>
<accession>A0A3M7QHW5</accession>
<gene>
    <name evidence="1" type="ORF">BpHYR1_007813</name>
</gene>
<evidence type="ECO:0000313" key="2">
    <source>
        <dbReference type="Proteomes" id="UP000276133"/>
    </source>
</evidence>
<organism evidence="1 2">
    <name type="scientific">Brachionus plicatilis</name>
    <name type="common">Marine rotifer</name>
    <name type="synonym">Brachionus muelleri</name>
    <dbReference type="NCBI Taxonomy" id="10195"/>
    <lineage>
        <taxon>Eukaryota</taxon>
        <taxon>Metazoa</taxon>
        <taxon>Spiralia</taxon>
        <taxon>Gnathifera</taxon>
        <taxon>Rotifera</taxon>
        <taxon>Eurotatoria</taxon>
        <taxon>Monogononta</taxon>
        <taxon>Pseudotrocha</taxon>
        <taxon>Ploima</taxon>
        <taxon>Brachionidae</taxon>
        <taxon>Brachionus</taxon>
    </lineage>
</organism>
<dbReference type="Proteomes" id="UP000276133">
    <property type="component" value="Unassembled WGS sequence"/>
</dbReference>
<sequence>MKFVQKCYFAIYHKLMVMTGKIKMEKFVYGLVVDFPLKFLSHEENFFPDIVTAEGIVPSEIWI</sequence>
<protein>
    <submittedName>
        <fullName evidence="1">Uncharacterized protein</fullName>
    </submittedName>
</protein>
<keyword evidence="2" id="KW-1185">Reference proteome</keyword>
<evidence type="ECO:0000313" key="1">
    <source>
        <dbReference type="EMBL" id="RNA10833.1"/>
    </source>
</evidence>
<dbReference type="EMBL" id="REGN01006103">
    <property type="protein sequence ID" value="RNA10833.1"/>
    <property type="molecule type" value="Genomic_DNA"/>
</dbReference>
<name>A0A3M7QHW5_BRAPC</name>
<comment type="caution">
    <text evidence="1">The sequence shown here is derived from an EMBL/GenBank/DDBJ whole genome shotgun (WGS) entry which is preliminary data.</text>
</comment>
<reference evidence="1 2" key="1">
    <citation type="journal article" date="2018" name="Sci. Rep.">
        <title>Genomic signatures of local adaptation to the degree of environmental predictability in rotifers.</title>
        <authorList>
            <person name="Franch-Gras L."/>
            <person name="Hahn C."/>
            <person name="Garcia-Roger E.M."/>
            <person name="Carmona M.J."/>
            <person name="Serra M."/>
            <person name="Gomez A."/>
        </authorList>
    </citation>
    <scope>NUCLEOTIDE SEQUENCE [LARGE SCALE GENOMIC DNA]</scope>
    <source>
        <strain evidence="1">HYR1</strain>
    </source>
</reference>
<proteinExistence type="predicted"/>
<dbReference type="OrthoDB" id="14911at2759"/>